<accession>A0ABT0BNZ2</accession>
<keyword evidence="3" id="KW-1185">Reference proteome</keyword>
<gene>
    <name evidence="2" type="ORF">MTR66_06980</name>
</gene>
<protein>
    <submittedName>
        <fullName evidence="2">MarR family winged helix-turn-helix transcriptional regulator</fullName>
    </submittedName>
</protein>
<dbReference type="Gene3D" id="1.10.10.10">
    <property type="entry name" value="Winged helix-like DNA-binding domain superfamily/Winged helix DNA-binding domain"/>
    <property type="match status" value="1"/>
</dbReference>
<feature type="compositionally biased region" description="Polar residues" evidence="1">
    <location>
        <begin position="27"/>
        <end position="36"/>
    </location>
</feature>
<dbReference type="SUPFAM" id="SSF46785">
    <property type="entry name" value="Winged helix' DNA-binding domain"/>
    <property type="match status" value="1"/>
</dbReference>
<proteinExistence type="predicted"/>
<feature type="region of interest" description="Disordered" evidence="1">
    <location>
        <begin position="1"/>
        <end position="36"/>
    </location>
</feature>
<dbReference type="RefSeq" id="WP_243919116.1">
    <property type="nucleotide sequence ID" value="NZ_JALHLG010000007.1"/>
</dbReference>
<dbReference type="InterPro" id="IPR036390">
    <property type="entry name" value="WH_DNA-bd_sf"/>
</dbReference>
<name>A0ABT0BNZ2_9SPHN</name>
<dbReference type="Proteomes" id="UP001202281">
    <property type="component" value="Unassembled WGS sequence"/>
</dbReference>
<evidence type="ECO:0000313" key="2">
    <source>
        <dbReference type="EMBL" id="MCJ2186556.1"/>
    </source>
</evidence>
<comment type="caution">
    <text evidence="2">The sequence shown here is derived from an EMBL/GenBank/DDBJ whole genome shotgun (WGS) entry which is preliminary data.</text>
</comment>
<dbReference type="InterPro" id="IPR036388">
    <property type="entry name" value="WH-like_DNA-bd_sf"/>
</dbReference>
<sequence length="148" mass="16776">MDRNTFTEDPPFGCLERSAPPADSHTPEYTLTNFPKNSKNTRAIAHKLYQTRRMREQVFSEGLFSDPAWDILLDLYMAEEEQKKIYITSACLAAGVPTSTGLRWITILIQNGYVERHNDPSDARRSFLRLTGTARHALETVLGQLCNG</sequence>
<evidence type="ECO:0000313" key="3">
    <source>
        <dbReference type="Proteomes" id="UP001202281"/>
    </source>
</evidence>
<organism evidence="2 3">
    <name type="scientific">Novosphingobium beihaiensis</name>
    <dbReference type="NCBI Taxonomy" id="2930389"/>
    <lineage>
        <taxon>Bacteria</taxon>
        <taxon>Pseudomonadati</taxon>
        <taxon>Pseudomonadota</taxon>
        <taxon>Alphaproteobacteria</taxon>
        <taxon>Sphingomonadales</taxon>
        <taxon>Sphingomonadaceae</taxon>
        <taxon>Novosphingobium</taxon>
    </lineage>
</organism>
<evidence type="ECO:0000256" key="1">
    <source>
        <dbReference type="SAM" id="MobiDB-lite"/>
    </source>
</evidence>
<reference evidence="2 3" key="1">
    <citation type="submission" date="2022-04" db="EMBL/GenBank/DDBJ databases">
        <title>Identification of a novel bacterium isolated from mangrove sediments.</title>
        <authorList>
            <person name="Pan X."/>
        </authorList>
    </citation>
    <scope>NUCLEOTIDE SEQUENCE [LARGE SCALE GENOMIC DNA]</scope>
    <source>
        <strain evidence="2 3">B2638</strain>
    </source>
</reference>
<dbReference type="EMBL" id="JALHLG010000007">
    <property type="protein sequence ID" value="MCJ2186556.1"/>
    <property type="molecule type" value="Genomic_DNA"/>
</dbReference>